<comment type="caution">
    <text evidence="9">The sequence shown here is derived from an EMBL/GenBank/DDBJ whole genome shotgun (WGS) entry which is preliminary data.</text>
</comment>
<dbReference type="PROSITE" id="PS51918">
    <property type="entry name" value="RADICAL_SAM"/>
    <property type="match status" value="1"/>
</dbReference>
<feature type="non-terminal residue" evidence="9">
    <location>
        <position position="1"/>
    </location>
</feature>
<protein>
    <submittedName>
        <fullName evidence="9">tRNA (N(6)-L-threonylcarbamoyladenosine(37)-C(2))-methylthiotransferase MtaB</fullName>
    </submittedName>
</protein>
<evidence type="ECO:0000313" key="10">
    <source>
        <dbReference type="Proteomes" id="UP000824247"/>
    </source>
</evidence>
<keyword evidence="2" id="KW-0808">Transferase</keyword>
<evidence type="ECO:0000313" key="9">
    <source>
        <dbReference type="EMBL" id="MBU3831024.1"/>
    </source>
</evidence>
<keyword evidence="5" id="KW-0408">Iron</keyword>
<dbReference type="GO" id="GO:0035598">
    <property type="term" value="F:tRNA (N(6)-L-threonylcarbamoyladenosine(37)-C(2))-methylthiotransferase activity"/>
    <property type="evidence" value="ECO:0007669"/>
    <property type="project" value="TreeGrafter"/>
</dbReference>
<keyword evidence="1" id="KW-0004">4Fe-4S</keyword>
<dbReference type="GO" id="GO:0051539">
    <property type="term" value="F:4 iron, 4 sulfur cluster binding"/>
    <property type="evidence" value="ECO:0007669"/>
    <property type="project" value="UniProtKB-KW"/>
</dbReference>
<dbReference type="SUPFAM" id="SSF102114">
    <property type="entry name" value="Radical SAM enzymes"/>
    <property type="match status" value="1"/>
</dbReference>
<evidence type="ECO:0000256" key="1">
    <source>
        <dbReference type="ARBA" id="ARBA00022485"/>
    </source>
</evidence>
<evidence type="ECO:0000259" key="8">
    <source>
        <dbReference type="PROSITE" id="PS51918"/>
    </source>
</evidence>
<proteinExistence type="predicted"/>
<accession>A0A9E2KVX1</accession>
<reference evidence="9" key="2">
    <citation type="submission" date="2021-04" db="EMBL/GenBank/DDBJ databases">
        <authorList>
            <person name="Gilroy R."/>
        </authorList>
    </citation>
    <scope>NUCLEOTIDE SEQUENCE</scope>
    <source>
        <strain evidence="9">A5-1222</strain>
    </source>
</reference>
<dbReference type="InterPro" id="IPR058240">
    <property type="entry name" value="rSAM_sf"/>
</dbReference>
<evidence type="ECO:0000256" key="2">
    <source>
        <dbReference type="ARBA" id="ARBA00022679"/>
    </source>
</evidence>
<dbReference type="AlphaFoldDB" id="A0A9E2KVX1"/>
<keyword evidence="3" id="KW-0949">S-adenosyl-L-methionine</keyword>
<evidence type="ECO:0000256" key="5">
    <source>
        <dbReference type="ARBA" id="ARBA00023004"/>
    </source>
</evidence>
<dbReference type="InterPro" id="IPR002792">
    <property type="entry name" value="TRAM_dom"/>
</dbReference>
<sequence length="146" mass="16740">INPNTSISTDYIVGFPTETDEDHNNSKEFINKVGFSKIHVFPYSKRSYTPASKLLQVNDEIKTNRVNEILEINKKLSISYIKKFVGENVEVLFEKEISNNKYIGHTSEYFEVIVDSNVNLINKVCLIKIKNVFNGNAIGEFVKVLY</sequence>
<evidence type="ECO:0000259" key="7">
    <source>
        <dbReference type="PROSITE" id="PS50926"/>
    </source>
</evidence>
<keyword evidence="4" id="KW-0479">Metal-binding</keyword>
<dbReference type="Gene3D" id="3.80.30.20">
    <property type="entry name" value="tm_1862 like domain"/>
    <property type="match status" value="1"/>
</dbReference>
<organism evidence="9 10">
    <name type="scientific">Candidatus Ureaplasma intestinipullorum</name>
    <dbReference type="NCBI Taxonomy" id="2838770"/>
    <lineage>
        <taxon>Bacteria</taxon>
        <taxon>Bacillati</taxon>
        <taxon>Mycoplasmatota</taxon>
        <taxon>Mycoplasmoidales</taxon>
        <taxon>Mycoplasmoidaceae</taxon>
        <taxon>Ureaplasma</taxon>
    </lineage>
</organism>
<feature type="domain" description="TRAM" evidence="7">
    <location>
        <begin position="82"/>
        <end position="143"/>
    </location>
</feature>
<reference evidence="9" key="1">
    <citation type="journal article" date="2021" name="PeerJ">
        <title>Extensive microbial diversity within the chicken gut microbiome revealed by metagenomics and culture.</title>
        <authorList>
            <person name="Gilroy R."/>
            <person name="Ravi A."/>
            <person name="Getino M."/>
            <person name="Pursley I."/>
            <person name="Horton D.L."/>
            <person name="Alikhan N.F."/>
            <person name="Baker D."/>
            <person name="Gharbi K."/>
            <person name="Hall N."/>
            <person name="Watson M."/>
            <person name="Adriaenssens E.M."/>
            <person name="Foster-Nyarko E."/>
            <person name="Jarju S."/>
            <person name="Secka A."/>
            <person name="Antonio M."/>
            <person name="Oren A."/>
            <person name="Chaudhuri R.R."/>
            <person name="La Ragione R."/>
            <person name="Hildebrand F."/>
            <person name="Pallen M.J."/>
        </authorList>
    </citation>
    <scope>NUCLEOTIDE SEQUENCE</scope>
    <source>
        <strain evidence="9">A5-1222</strain>
    </source>
</reference>
<feature type="domain" description="Radical SAM core" evidence="8">
    <location>
        <begin position="1"/>
        <end position="79"/>
    </location>
</feature>
<evidence type="ECO:0000256" key="3">
    <source>
        <dbReference type="ARBA" id="ARBA00022691"/>
    </source>
</evidence>
<dbReference type="InterPro" id="IPR023404">
    <property type="entry name" value="rSAM_horseshoe"/>
</dbReference>
<dbReference type="Proteomes" id="UP000824247">
    <property type="component" value="Unassembled WGS sequence"/>
</dbReference>
<dbReference type="InterPro" id="IPR007197">
    <property type="entry name" value="rSAM"/>
</dbReference>
<dbReference type="PANTHER" id="PTHR11918:SF45">
    <property type="entry name" value="THREONYLCARBAMOYLADENOSINE TRNA METHYLTHIOTRANSFERASE"/>
    <property type="match status" value="1"/>
</dbReference>
<dbReference type="PANTHER" id="PTHR11918">
    <property type="entry name" value="RADICAL SAM PROTEINS"/>
    <property type="match status" value="1"/>
</dbReference>
<dbReference type="EMBL" id="JAHLFM010000040">
    <property type="protein sequence ID" value="MBU3831024.1"/>
    <property type="molecule type" value="Genomic_DNA"/>
</dbReference>
<dbReference type="PROSITE" id="PS50926">
    <property type="entry name" value="TRAM"/>
    <property type="match status" value="1"/>
</dbReference>
<dbReference type="GO" id="GO:0046872">
    <property type="term" value="F:metal ion binding"/>
    <property type="evidence" value="ECO:0007669"/>
    <property type="project" value="UniProtKB-KW"/>
</dbReference>
<evidence type="ECO:0000256" key="4">
    <source>
        <dbReference type="ARBA" id="ARBA00022723"/>
    </source>
</evidence>
<evidence type="ECO:0000256" key="6">
    <source>
        <dbReference type="ARBA" id="ARBA00023014"/>
    </source>
</evidence>
<name>A0A9E2KVX1_9BACT</name>
<gene>
    <name evidence="9" type="ORF">H9897_02620</name>
</gene>
<keyword evidence="6" id="KW-0411">Iron-sulfur</keyword>